<keyword evidence="8" id="KW-1185">Reference proteome</keyword>
<dbReference type="AlphaFoldDB" id="A0A3P7N286"/>
<evidence type="ECO:0000313" key="7">
    <source>
        <dbReference type="EMBL" id="VDN36415.1"/>
    </source>
</evidence>
<evidence type="ECO:0000256" key="5">
    <source>
        <dbReference type="ARBA" id="ARBA00023136"/>
    </source>
</evidence>
<feature type="non-terminal residue" evidence="7">
    <location>
        <position position="168"/>
    </location>
</feature>
<dbReference type="InterPro" id="IPR018303">
    <property type="entry name" value="ATPase_P-typ_P_site"/>
</dbReference>
<dbReference type="PROSITE" id="PS00154">
    <property type="entry name" value="ATPASE_E1_E2"/>
    <property type="match status" value="1"/>
</dbReference>
<feature type="transmembrane region" description="Helical" evidence="6">
    <location>
        <begin position="83"/>
        <end position="103"/>
    </location>
</feature>
<sequence>MSLQAKEATLVTMDSEGRITSERGINIELAPIQQTADRIAGYFVPCVIGIALLTLFAWIVVGYMSDKYLDMAPTSRFENIMKVAFEAAITVLAIACPCSLGLATPTAVMVGTGVGAINGILIKGGEPLESVHKVSTVIFDKTGTITEGRPRVVSIFGVRSPLDLPLQQ</sequence>
<comment type="subcellular location">
    <subcellularLocation>
        <location evidence="1">Membrane</location>
    </subcellularLocation>
</comment>
<dbReference type="InterPro" id="IPR023298">
    <property type="entry name" value="ATPase_P-typ_TM_dom_sf"/>
</dbReference>
<accession>A0A3P7N286</accession>
<keyword evidence="2 6" id="KW-0812">Transmembrane</keyword>
<protein>
    <submittedName>
        <fullName evidence="7">Uncharacterized protein</fullName>
    </submittedName>
</protein>
<proteinExistence type="predicted"/>
<evidence type="ECO:0000256" key="6">
    <source>
        <dbReference type="SAM" id="Phobius"/>
    </source>
</evidence>
<evidence type="ECO:0000256" key="4">
    <source>
        <dbReference type="ARBA" id="ARBA00022989"/>
    </source>
</evidence>
<evidence type="ECO:0000256" key="1">
    <source>
        <dbReference type="ARBA" id="ARBA00004370"/>
    </source>
</evidence>
<evidence type="ECO:0000256" key="3">
    <source>
        <dbReference type="ARBA" id="ARBA00022723"/>
    </source>
</evidence>
<evidence type="ECO:0000313" key="8">
    <source>
        <dbReference type="Proteomes" id="UP000271889"/>
    </source>
</evidence>
<organism evidence="7 8">
    <name type="scientific">Cylicostephanus goldi</name>
    <name type="common">Nematode worm</name>
    <dbReference type="NCBI Taxonomy" id="71465"/>
    <lineage>
        <taxon>Eukaryota</taxon>
        <taxon>Metazoa</taxon>
        <taxon>Ecdysozoa</taxon>
        <taxon>Nematoda</taxon>
        <taxon>Chromadorea</taxon>
        <taxon>Rhabditida</taxon>
        <taxon>Rhabditina</taxon>
        <taxon>Rhabditomorpha</taxon>
        <taxon>Strongyloidea</taxon>
        <taxon>Strongylidae</taxon>
        <taxon>Cylicostephanus</taxon>
    </lineage>
</organism>
<feature type="transmembrane region" description="Helical" evidence="6">
    <location>
        <begin position="39"/>
        <end position="63"/>
    </location>
</feature>
<dbReference type="Gene3D" id="1.20.1110.10">
    <property type="entry name" value="Calcium-transporting ATPase, transmembrane domain"/>
    <property type="match status" value="1"/>
</dbReference>
<name>A0A3P7N286_CYLGO</name>
<reference evidence="7 8" key="1">
    <citation type="submission" date="2018-11" db="EMBL/GenBank/DDBJ databases">
        <authorList>
            <consortium name="Pathogen Informatics"/>
        </authorList>
    </citation>
    <scope>NUCLEOTIDE SEQUENCE [LARGE SCALE GENOMIC DNA]</scope>
</reference>
<dbReference type="GO" id="GO:0016020">
    <property type="term" value="C:membrane"/>
    <property type="evidence" value="ECO:0007669"/>
    <property type="project" value="UniProtKB-SubCell"/>
</dbReference>
<dbReference type="EMBL" id="UYRV01129163">
    <property type="protein sequence ID" value="VDN36415.1"/>
    <property type="molecule type" value="Genomic_DNA"/>
</dbReference>
<dbReference type="OrthoDB" id="432719at2759"/>
<evidence type="ECO:0000256" key="2">
    <source>
        <dbReference type="ARBA" id="ARBA00022692"/>
    </source>
</evidence>
<dbReference type="Proteomes" id="UP000271889">
    <property type="component" value="Unassembled WGS sequence"/>
</dbReference>
<dbReference type="PANTHER" id="PTHR46594:SF4">
    <property type="entry name" value="P-TYPE CATION-TRANSPORTING ATPASE"/>
    <property type="match status" value="1"/>
</dbReference>
<keyword evidence="5 6" id="KW-0472">Membrane</keyword>
<dbReference type="PANTHER" id="PTHR46594">
    <property type="entry name" value="P-TYPE CATION-TRANSPORTING ATPASE"/>
    <property type="match status" value="1"/>
</dbReference>
<dbReference type="GO" id="GO:0046872">
    <property type="term" value="F:metal ion binding"/>
    <property type="evidence" value="ECO:0007669"/>
    <property type="project" value="UniProtKB-KW"/>
</dbReference>
<keyword evidence="3" id="KW-0479">Metal-binding</keyword>
<dbReference type="SUPFAM" id="SSF81665">
    <property type="entry name" value="Calcium ATPase, transmembrane domain M"/>
    <property type="match status" value="1"/>
</dbReference>
<gene>
    <name evidence="7" type="ORF">CGOC_LOCUS13204</name>
</gene>
<keyword evidence="4 6" id="KW-1133">Transmembrane helix</keyword>